<evidence type="ECO:0000313" key="1">
    <source>
        <dbReference type="EMBL" id="QHU24411.1"/>
    </source>
</evidence>
<accession>A0A6C0L1B4</accession>
<keyword evidence="1" id="KW-0614">Plasmid</keyword>
<organism evidence="1">
    <name type="scientific">Pseudomonas aeruginosa</name>
    <dbReference type="NCBI Taxonomy" id="287"/>
    <lineage>
        <taxon>Bacteria</taxon>
        <taxon>Pseudomonadati</taxon>
        <taxon>Pseudomonadota</taxon>
        <taxon>Gammaproteobacteria</taxon>
        <taxon>Pseudomonadales</taxon>
        <taxon>Pseudomonadaceae</taxon>
        <taxon>Pseudomonas</taxon>
    </lineage>
</organism>
<geneLocation type="plasmid" evidence="1">
    <name>pNK546b</name>
</geneLocation>
<dbReference type="EMBL" id="MN583270">
    <property type="protein sequence ID" value="QHU24411.1"/>
    <property type="molecule type" value="Genomic_DNA"/>
</dbReference>
<dbReference type="AlphaFoldDB" id="A0A6C0L1B4"/>
<name>A0A6C0L1B4_PSEAI</name>
<reference evidence="1" key="1">
    <citation type="submission" date="2019-10" db="EMBL/GenBank/DDBJ databases">
        <title>Extensively Drug-Resistant Pseudomonas aeruginosa ST664 clone carrying KPC-2-encoding megaplasmid in a burn clinic.</title>
        <authorList>
            <person name="Li Z."/>
            <person name="Cai Z."/>
            <person name="Cai Z."/>
            <person name="Zhang Y."/>
            <person name="Fu T."/>
            <person name="Jin Y."/>
            <person name="Cheng Z."/>
            <person name="Jin S."/>
            <person name="Wu W."/>
            <person name="Yang L."/>
            <person name="Bai F."/>
        </authorList>
    </citation>
    <scope>NUCLEOTIDE SEQUENCE</scope>
    <source>
        <strain evidence="1">NK546</strain>
        <plasmid evidence="1">pNK546b</plasmid>
    </source>
</reference>
<sequence length="56" mass="6540">MVDDRVKWRRELQHSSTKVDQEFASWRPLTLSDSMLLPLVPRTRMRLGASQAELIS</sequence>
<protein>
    <submittedName>
        <fullName evidence="1">Uncharacterized protein</fullName>
    </submittedName>
</protein>
<proteinExistence type="predicted"/>